<dbReference type="Gene3D" id="2.20.90.10">
    <property type="entry name" value="Vitellinogen, beta-sheet shell domain"/>
    <property type="match status" value="1"/>
</dbReference>
<dbReference type="SMART" id="SM01169">
    <property type="entry name" value="DUF1943"/>
    <property type="match status" value="1"/>
</dbReference>
<dbReference type="SMART" id="SM00638">
    <property type="entry name" value="LPD_N"/>
    <property type="match status" value="1"/>
</dbReference>
<dbReference type="Gene3D" id="1.25.10.20">
    <property type="entry name" value="Vitellinogen, superhelical"/>
    <property type="match status" value="1"/>
</dbReference>
<dbReference type="SMART" id="SM01170">
    <property type="entry name" value="DUF1944"/>
    <property type="match status" value="1"/>
</dbReference>
<dbReference type="GO" id="GO:0071391">
    <property type="term" value="P:cellular response to estrogen stimulus"/>
    <property type="evidence" value="ECO:0007669"/>
    <property type="project" value="TreeGrafter"/>
</dbReference>
<dbReference type="PROSITE" id="PS51233">
    <property type="entry name" value="VWFD"/>
    <property type="match status" value="1"/>
</dbReference>
<dbReference type="SUPFAM" id="SSF56968">
    <property type="entry name" value="Lipovitellin-phosvitin complex, beta-sheet shell regions"/>
    <property type="match status" value="3"/>
</dbReference>
<dbReference type="Proteomes" id="UP000694680">
    <property type="component" value="Chromosome 4"/>
</dbReference>
<evidence type="ECO:0000256" key="6">
    <source>
        <dbReference type="PROSITE-ProRule" id="PRU00557"/>
    </source>
</evidence>
<dbReference type="Pfam" id="PF01347">
    <property type="entry name" value="Vitellogenin_N"/>
    <property type="match status" value="1"/>
</dbReference>
<organism evidence="11 12">
    <name type="scientific">Gouania willdenowi</name>
    <name type="common">Blunt-snouted clingfish</name>
    <name type="synonym">Lepadogaster willdenowi</name>
    <dbReference type="NCBI Taxonomy" id="441366"/>
    <lineage>
        <taxon>Eukaryota</taxon>
        <taxon>Metazoa</taxon>
        <taxon>Chordata</taxon>
        <taxon>Craniata</taxon>
        <taxon>Vertebrata</taxon>
        <taxon>Euteleostomi</taxon>
        <taxon>Actinopterygii</taxon>
        <taxon>Neopterygii</taxon>
        <taxon>Teleostei</taxon>
        <taxon>Neoteleostei</taxon>
        <taxon>Acanthomorphata</taxon>
        <taxon>Ovalentaria</taxon>
        <taxon>Blenniimorphae</taxon>
        <taxon>Blenniiformes</taxon>
        <taxon>Gobiesocoidei</taxon>
        <taxon>Gobiesocidae</taxon>
        <taxon>Gobiesocinae</taxon>
        <taxon>Gouania</taxon>
    </lineage>
</organism>
<keyword evidence="5" id="KW-0325">Glycoprotein</keyword>
<keyword evidence="3" id="KW-0758">Storage protein</keyword>
<keyword evidence="1" id="KW-0597">Phosphoprotein</keyword>
<feature type="signal peptide" evidence="8">
    <location>
        <begin position="1"/>
        <end position="15"/>
    </location>
</feature>
<dbReference type="FunFam" id="2.30.230.10:FF:000002">
    <property type="entry name" value="Vitellogenin 7"/>
    <property type="match status" value="1"/>
</dbReference>
<gene>
    <name evidence="11" type="primary">LOC114462258</name>
</gene>
<evidence type="ECO:0000256" key="7">
    <source>
        <dbReference type="SAM" id="MobiDB-lite"/>
    </source>
</evidence>
<evidence type="ECO:0000256" key="4">
    <source>
        <dbReference type="ARBA" id="ARBA00023157"/>
    </source>
</evidence>
<evidence type="ECO:0000256" key="5">
    <source>
        <dbReference type="ARBA" id="ARBA00023180"/>
    </source>
</evidence>
<dbReference type="GO" id="GO:0005319">
    <property type="term" value="F:lipid transporter activity"/>
    <property type="evidence" value="ECO:0007669"/>
    <property type="project" value="InterPro"/>
</dbReference>
<dbReference type="PROSITE" id="PS51211">
    <property type="entry name" value="VITELLOGENIN"/>
    <property type="match status" value="1"/>
</dbReference>
<feature type="disulfide bond" evidence="6">
    <location>
        <begin position="197"/>
        <end position="200"/>
    </location>
</feature>
<dbReference type="InterPro" id="IPR015816">
    <property type="entry name" value="Vitellinogen_b-sht_N"/>
</dbReference>
<dbReference type="InterPro" id="IPR015819">
    <property type="entry name" value="Lipid_transp_b-sht_shell"/>
</dbReference>
<reference evidence="11" key="2">
    <citation type="submission" date="2025-08" db="UniProtKB">
        <authorList>
            <consortium name="Ensembl"/>
        </authorList>
    </citation>
    <scope>IDENTIFICATION</scope>
</reference>
<dbReference type="InterPro" id="IPR037088">
    <property type="entry name" value="Vitellinogen_b-sht_shell_sf"/>
</dbReference>
<dbReference type="InterPro" id="IPR011030">
    <property type="entry name" value="Lipovitellin_superhlx_dom"/>
</dbReference>
<feature type="domain" description="Vitellogenin" evidence="9">
    <location>
        <begin position="17"/>
        <end position="645"/>
    </location>
</feature>
<reference evidence="11" key="1">
    <citation type="submission" date="2020-06" db="EMBL/GenBank/DDBJ databases">
        <authorList>
            <consortium name="Wellcome Sanger Institute Data Sharing"/>
        </authorList>
    </citation>
    <scope>NUCLEOTIDE SEQUENCE [LARGE SCALE GENOMIC DNA]</scope>
</reference>
<dbReference type="SUPFAM" id="SSF48431">
    <property type="entry name" value="Lipovitellin-phosvitin complex, superhelical domain"/>
    <property type="match status" value="1"/>
</dbReference>
<dbReference type="FunFam" id="2.20.80.10:FF:000001">
    <property type="entry name" value="Vitellogenin 7"/>
    <property type="match status" value="1"/>
</dbReference>
<feature type="region of interest" description="Disordered" evidence="7">
    <location>
        <begin position="1050"/>
        <end position="1101"/>
    </location>
</feature>
<dbReference type="InterPro" id="IPR001747">
    <property type="entry name" value="Vitellogenin_N"/>
</dbReference>
<dbReference type="Pfam" id="PF09172">
    <property type="entry name" value="Vit_open_b-sht"/>
    <property type="match status" value="1"/>
</dbReference>
<dbReference type="Pfam" id="PF00094">
    <property type="entry name" value="VWD"/>
    <property type="match status" value="1"/>
</dbReference>
<evidence type="ECO:0000313" key="12">
    <source>
        <dbReference type="Proteomes" id="UP000694680"/>
    </source>
</evidence>
<dbReference type="PANTHER" id="PTHR23345">
    <property type="entry name" value="VITELLOGENIN-RELATED"/>
    <property type="match status" value="1"/>
</dbReference>
<dbReference type="Pfam" id="PF09175">
    <property type="entry name" value="Vit_b-sht_shell"/>
    <property type="match status" value="1"/>
</dbReference>
<evidence type="ECO:0000256" key="3">
    <source>
        <dbReference type="ARBA" id="ARBA00022761"/>
    </source>
</evidence>
<dbReference type="GO" id="GO:0045735">
    <property type="term" value="F:nutrient reservoir activity"/>
    <property type="evidence" value="ECO:0007669"/>
    <property type="project" value="UniProtKB-KW"/>
</dbReference>
<evidence type="ECO:0000256" key="1">
    <source>
        <dbReference type="ARBA" id="ARBA00022553"/>
    </source>
</evidence>
<feature type="disulfide bond" evidence="6">
    <location>
        <begin position="155"/>
        <end position="181"/>
    </location>
</feature>
<dbReference type="Gene3D" id="2.20.50.20">
    <property type="entry name" value="Lipovitellin. Chain A, domain 3"/>
    <property type="match status" value="2"/>
</dbReference>
<dbReference type="InterPro" id="IPR050733">
    <property type="entry name" value="Vitellogenin/Apolipophorin"/>
</dbReference>
<comment type="caution">
    <text evidence="6">Lacks conserved residue(s) required for the propagation of feature annotation.</text>
</comment>
<feature type="domain" description="VWFD" evidence="10">
    <location>
        <begin position="1325"/>
        <end position="1501"/>
    </location>
</feature>
<keyword evidence="2 8" id="KW-0732">Signal</keyword>
<evidence type="ECO:0000259" key="9">
    <source>
        <dbReference type="PROSITE" id="PS51211"/>
    </source>
</evidence>
<feature type="compositionally biased region" description="Low complexity" evidence="7">
    <location>
        <begin position="1054"/>
        <end position="1091"/>
    </location>
</feature>
<evidence type="ECO:0000259" key="10">
    <source>
        <dbReference type="PROSITE" id="PS51233"/>
    </source>
</evidence>
<sequence>MKVLVLALAVAIVAPEFNPGQTYVYKYEGSLLGGLPEEGLARAGVKIKSKVLIRREADNFIRLKFESPEIFEYSGIWPKDAFMPATKLTSALSAQLLTPIKFEYANGVVGKVYAPAAVSETVVNLYRGILDIFQMNIKKTQNVYDLQELGVQGVCKTQYTVRDDSKAERIYLTKSKDLNMCQEQIMKDLSLEYAEKCVECEAKAKTLKGASSFNYVLKPETNSAKILQATVREIFEFSLFNIMNQAAQMESKLNLTFVELNNTPVELLRAEYLERGSLQYKFSNELQQTPFQLLKREDTRQIEDLLNHLVTSNIAKVHEEAPLKFLQLIQMLREAKYEQILALWNQYKDKQDYRHWILSAIPSIRQHNSLRFFKDKYLANEISAAALVGPLMVSIQWVKASPESLREMMKESKFNQEPILRTAIRLGYGTLVRKYCQENPACPAELVKVSLACIGREYDEVISLLKLLGNAAHPASRKSIQKLLPGFGNAAANLPLKVHIEALLALKNIAKKEPKLVQETAMQVFMDRDLHPELRMVAAMVLFETKLPMGLVISLADSIVKERQMQISSFVYSYMKSMTKSSAPDYASVAAACNVAIRILSPRLERLSYRYSRALYFDSYNPWMIGASASAYYINDVASVLPKTIVAKARTYLAGASTDIVEFGVRTEGIQEAMLKIRDIPNNEQRLNKMKMIMKALSQWRAEPSSQPLASVSVKILGQEVGFASLDKTIVDQVMEFSKIVASQTDGKKILEALESGFSRHFVQPLLIAEIGRALPTAFGLPMELSLYTAAVASASLELQAGVSPRPADNFHVSQLLMSDINVRAAFMPSVSAHTYAVMGVNTAFIKAAVVAKANAYTITPAKIESRLDMIKGNFKLQLLPVQGIDKIAFGQLETFAVAKDMEDIRITPLVPVETGSRASRERSISRSSSQVSFYQAKMQEEKLGPKDFTRKMCAQSLTYGIKACAQVQSRNASYISSSPFYALVGKHAFEITVSPAVGPAIERIEIDVQVGEKAAEKIIKVIHSNEEEEILEDKNVLMKLKKILVPGLKNNTSSSSSRRQSSNSSSSSSSSSQSSSSSSMSSQSSSSSSSRDQRTSKAITRRQTHSYVIMGEIELSFIPLHFQAKYLANSVAPSMTVLVRAIRTDHKMQGYQIVAYVDKVSNRVQVILANLTEDNQWRVCADGVILSKHKLMAKVAWGIECKQYKTEVIAETGIFDQKLAARLKFAWDKIPKGLEQSIKSLSKYVSRELRMEKVKSVSKQIKVMVAIVSDNTLNVNLQTPKVALSKIVKLPFYLPYGETAAELEMYQDNWGNKISHILTKAAAAECIVRNDDVTSFNRKSFSHEKPHLCGQILAQDCTPDVKFIVLERKDQATEQREITVKISDILIEIYPKSVGVGVRINGKEIDTSLPYHHEQGFCLFIKSKEQGIIILAPKFGLQEVFYDGSTVKIKVVDWMRGLTCGLCGRADGEPKQEFRTPSKRVSVDSTSYAHSWVLGGESCRDASQCLMKLESVKLEKQVNLEGQNSKCYSVDRVLRCLPGCMPVRTTSVRIGFHCVPADSHMNQADSLSSIHEKSSDLIESAEAHLACRCTAQCS</sequence>
<dbReference type="SMART" id="SM00216">
    <property type="entry name" value="VWD"/>
    <property type="match status" value="1"/>
</dbReference>
<dbReference type="InterPro" id="IPR015255">
    <property type="entry name" value="Vitellinogen_open_b-sht"/>
</dbReference>
<dbReference type="InterPro" id="IPR001846">
    <property type="entry name" value="VWF_type-D"/>
</dbReference>
<dbReference type="Gene3D" id="2.30.230.10">
    <property type="entry name" value="Lipovitellin, beta-sheet shell regions, chain A"/>
    <property type="match status" value="1"/>
</dbReference>
<dbReference type="Gene3D" id="2.20.80.10">
    <property type="entry name" value="Lipovitellin-phosvitin complex, chain A, domain 4"/>
    <property type="match status" value="1"/>
</dbReference>
<accession>A0A8C5I0G5</accession>
<name>A0A8C5I0G5_GOUWI</name>
<dbReference type="InterPro" id="IPR015817">
    <property type="entry name" value="Vitellinogen_open_b-sht_sub1"/>
</dbReference>
<keyword evidence="4 6" id="KW-1015">Disulfide bond</keyword>
<evidence type="ECO:0000313" key="11">
    <source>
        <dbReference type="Ensembl" id="ENSGWIP00000053558.1"/>
    </source>
</evidence>
<dbReference type="GO" id="GO:0032355">
    <property type="term" value="P:response to estradiol"/>
    <property type="evidence" value="ECO:0007669"/>
    <property type="project" value="TreeGrafter"/>
</dbReference>
<reference evidence="11" key="3">
    <citation type="submission" date="2025-09" db="UniProtKB">
        <authorList>
            <consortium name="Ensembl"/>
        </authorList>
    </citation>
    <scope>IDENTIFICATION</scope>
</reference>
<dbReference type="Ensembl" id="ENSGWIT00000057756.1">
    <property type="protein sequence ID" value="ENSGWIP00000053558.1"/>
    <property type="gene ID" value="ENSGWIG00000022806.1"/>
</dbReference>
<keyword evidence="12" id="KW-1185">Reference proteome</keyword>
<proteinExistence type="predicted"/>
<dbReference type="PANTHER" id="PTHR23345:SF9">
    <property type="entry name" value="VITELLOGENIN-RELATED"/>
    <property type="match status" value="1"/>
</dbReference>
<evidence type="ECO:0000256" key="8">
    <source>
        <dbReference type="SAM" id="SignalP"/>
    </source>
</evidence>
<dbReference type="InterPro" id="IPR015258">
    <property type="entry name" value="Vitellinogen_b-sht_shell"/>
</dbReference>
<protein>
    <submittedName>
        <fullName evidence="11">Vitellogenin-2-like</fullName>
    </submittedName>
</protein>
<feature type="chain" id="PRO_5034744215" evidence="8">
    <location>
        <begin position="16"/>
        <end position="1595"/>
    </location>
</feature>
<evidence type="ECO:0000256" key="2">
    <source>
        <dbReference type="ARBA" id="ARBA00022729"/>
    </source>
</evidence>